<proteinExistence type="predicted"/>
<evidence type="ECO:0000313" key="2">
    <source>
        <dbReference type="EMBL" id="KAK8890828.1"/>
    </source>
</evidence>
<accession>A0ABR2KI45</accession>
<evidence type="ECO:0000256" key="1">
    <source>
        <dbReference type="SAM" id="MobiDB-lite"/>
    </source>
</evidence>
<evidence type="ECO:0000313" key="3">
    <source>
        <dbReference type="Proteomes" id="UP001470230"/>
    </source>
</evidence>
<feature type="compositionally biased region" description="Basic residues" evidence="1">
    <location>
        <begin position="1"/>
        <end position="19"/>
    </location>
</feature>
<dbReference type="Proteomes" id="UP001470230">
    <property type="component" value="Unassembled WGS sequence"/>
</dbReference>
<feature type="region of interest" description="Disordered" evidence="1">
    <location>
        <begin position="1"/>
        <end position="29"/>
    </location>
</feature>
<feature type="compositionally biased region" description="Basic and acidic residues" evidence="1">
    <location>
        <begin position="20"/>
        <end position="29"/>
    </location>
</feature>
<gene>
    <name evidence="2" type="ORF">M9Y10_028027</name>
</gene>
<sequence>MERKHSSSHSGKRKSKREKNRQPAADRDSLLQQINQVRTYFNLPEIKVQQGMDDYAGVILSDPNPFLDVEGYVILSDYHFYERFDGKSSPQQLVQRWLNDSGKRPVLFAPGKRGTAVFLDTEDGPYVVVAVISLFH</sequence>
<protein>
    <submittedName>
        <fullName evidence="2">Uncharacterized protein</fullName>
    </submittedName>
</protein>
<comment type="caution">
    <text evidence="2">The sequence shown here is derived from an EMBL/GenBank/DDBJ whole genome shotgun (WGS) entry which is preliminary data.</text>
</comment>
<reference evidence="2 3" key="1">
    <citation type="submission" date="2024-04" db="EMBL/GenBank/DDBJ databases">
        <title>Tritrichomonas musculus Genome.</title>
        <authorList>
            <person name="Alves-Ferreira E."/>
            <person name="Grigg M."/>
            <person name="Lorenzi H."/>
            <person name="Galac M."/>
        </authorList>
    </citation>
    <scope>NUCLEOTIDE SEQUENCE [LARGE SCALE GENOMIC DNA]</scope>
    <source>
        <strain evidence="2 3">EAF2021</strain>
    </source>
</reference>
<organism evidence="2 3">
    <name type="scientific">Tritrichomonas musculus</name>
    <dbReference type="NCBI Taxonomy" id="1915356"/>
    <lineage>
        <taxon>Eukaryota</taxon>
        <taxon>Metamonada</taxon>
        <taxon>Parabasalia</taxon>
        <taxon>Tritrichomonadida</taxon>
        <taxon>Tritrichomonadidae</taxon>
        <taxon>Tritrichomonas</taxon>
    </lineage>
</organism>
<name>A0ABR2KI45_9EUKA</name>
<keyword evidence="3" id="KW-1185">Reference proteome</keyword>
<dbReference type="EMBL" id="JAPFFF010000004">
    <property type="protein sequence ID" value="KAK8890828.1"/>
    <property type="molecule type" value="Genomic_DNA"/>
</dbReference>